<dbReference type="STRING" id="1081109.A0A168EQ88"/>
<dbReference type="AlphaFoldDB" id="A0A168EQ88"/>
<feature type="compositionally biased region" description="Polar residues" evidence="1">
    <location>
        <begin position="1"/>
        <end position="12"/>
    </location>
</feature>
<name>A0A168EQ88_9HYPO</name>
<feature type="domain" description="WKF" evidence="2">
    <location>
        <begin position="141"/>
        <end position="203"/>
    </location>
</feature>
<comment type="caution">
    <text evidence="3">The sequence shown here is derived from an EMBL/GenBank/DDBJ whole genome shotgun (WGS) entry which is preliminary data.</text>
</comment>
<feature type="compositionally biased region" description="Acidic residues" evidence="1">
    <location>
        <begin position="359"/>
        <end position="383"/>
    </location>
</feature>
<feature type="compositionally biased region" description="Low complexity" evidence="1">
    <location>
        <begin position="384"/>
        <end position="397"/>
    </location>
</feature>
<protein>
    <recommendedName>
        <fullName evidence="2">WKF domain-containing protein</fullName>
    </recommendedName>
</protein>
<gene>
    <name evidence="3" type="ORF">AAL_02592</name>
</gene>
<feature type="region of interest" description="Disordered" evidence="1">
    <location>
        <begin position="1"/>
        <end position="134"/>
    </location>
</feature>
<dbReference type="PANTHER" id="PTHR22306:SF2">
    <property type="entry name" value="CHROMOSOME 7 OPEN READING FRAME 50"/>
    <property type="match status" value="1"/>
</dbReference>
<feature type="compositionally biased region" description="Polar residues" evidence="1">
    <location>
        <begin position="287"/>
        <end position="302"/>
    </location>
</feature>
<proteinExistence type="predicted"/>
<sequence>MTSAHRTTTQQVPAWRRLGLTLKQPGGAAAAKEPANATPAVGHPSSTQRDFARPNKRKNDAPPVAAPSSAIKKPRMDSQTHQTPSALHKKKSVTFGDTPTKNGTTKAGSSDTKAAKRKKGKSSSAKKQAPPAPTDIKFALDYLRQWKTSLDGWKFNKKLQTLLIKRAFEADEVPASDIDTFYEYIQDLKGFVRQRLRETAMEIKEKDVADGPSGFPAGTKNLEEKQESYETLLSDLLRAAQLGRKRKGHDEVAFAASSSADDVVIRRVVKRMRAEIIIEELTDGESSDASQATQSSKSTLPTSDGHVLASTNGGTLPRLHKDNTAVKPGPNTALKMDDKSSSESDSDSETSDASSTSADDSDDSDSDESEEEEEEEEQEDEGFESSSSESSSSSSSADDSDSDDDTADDDD</sequence>
<dbReference type="Proteomes" id="UP000078544">
    <property type="component" value="Unassembled WGS sequence"/>
</dbReference>
<feature type="compositionally biased region" description="Polar residues" evidence="1">
    <location>
        <begin position="95"/>
        <end position="112"/>
    </location>
</feature>
<feature type="region of interest" description="Disordered" evidence="1">
    <location>
        <begin position="284"/>
        <end position="411"/>
    </location>
</feature>
<evidence type="ECO:0000313" key="4">
    <source>
        <dbReference type="Proteomes" id="UP000078544"/>
    </source>
</evidence>
<keyword evidence="4" id="KW-1185">Reference proteome</keyword>
<reference evidence="3 4" key="1">
    <citation type="journal article" date="2016" name="Genome Biol. Evol.">
        <title>Divergent and convergent evolution of fungal pathogenicity.</title>
        <authorList>
            <person name="Shang Y."/>
            <person name="Xiao G."/>
            <person name="Zheng P."/>
            <person name="Cen K."/>
            <person name="Zhan S."/>
            <person name="Wang C."/>
        </authorList>
    </citation>
    <scope>NUCLEOTIDE SEQUENCE [LARGE SCALE GENOMIC DNA]</scope>
    <source>
        <strain evidence="3 4">RCEF 2490</strain>
    </source>
</reference>
<dbReference type="PANTHER" id="PTHR22306">
    <property type="entry name" value="CHROMOSOME 7 OPEN READING FRAME 50"/>
    <property type="match status" value="1"/>
</dbReference>
<evidence type="ECO:0000256" key="1">
    <source>
        <dbReference type="SAM" id="MobiDB-lite"/>
    </source>
</evidence>
<accession>A0A168EQ88</accession>
<evidence type="ECO:0000313" key="3">
    <source>
        <dbReference type="EMBL" id="KZZ99041.1"/>
    </source>
</evidence>
<feature type="compositionally biased region" description="Basic and acidic residues" evidence="1">
    <location>
        <begin position="50"/>
        <end position="60"/>
    </location>
</feature>
<dbReference type="OrthoDB" id="10261563at2759"/>
<evidence type="ECO:0000259" key="2">
    <source>
        <dbReference type="Pfam" id="PF10180"/>
    </source>
</evidence>
<feature type="compositionally biased region" description="Acidic residues" evidence="1">
    <location>
        <begin position="398"/>
        <end position="411"/>
    </location>
</feature>
<dbReference type="InterPro" id="IPR019327">
    <property type="entry name" value="WKF"/>
</dbReference>
<organism evidence="3 4">
    <name type="scientific">Moelleriella libera RCEF 2490</name>
    <dbReference type="NCBI Taxonomy" id="1081109"/>
    <lineage>
        <taxon>Eukaryota</taxon>
        <taxon>Fungi</taxon>
        <taxon>Dikarya</taxon>
        <taxon>Ascomycota</taxon>
        <taxon>Pezizomycotina</taxon>
        <taxon>Sordariomycetes</taxon>
        <taxon>Hypocreomycetidae</taxon>
        <taxon>Hypocreales</taxon>
        <taxon>Clavicipitaceae</taxon>
        <taxon>Moelleriella</taxon>
    </lineage>
</organism>
<dbReference type="Pfam" id="PF10180">
    <property type="entry name" value="WKF"/>
    <property type="match status" value="1"/>
</dbReference>
<dbReference type="EMBL" id="AZGY01000004">
    <property type="protein sequence ID" value="KZZ99041.1"/>
    <property type="molecule type" value="Genomic_DNA"/>
</dbReference>
<feature type="compositionally biased region" description="Low complexity" evidence="1">
    <location>
        <begin position="25"/>
        <end position="40"/>
    </location>
</feature>